<dbReference type="InterPro" id="IPR050769">
    <property type="entry name" value="NAT_camello-type"/>
</dbReference>
<dbReference type="Pfam" id="PF00583">
    <property type="entry name" value="Acetyltransf_1"/>
    <property type="match status" value="1"/>
</dbReference>
<feature type="domain" description="N-acetyltransferase" evidence="2">
    <location>
        <begin position="1"/>
        <end position="163"/>
    </location>
</feature>
<dbReference type="PANTHER" id="PTHR13947:SF37">
    <property type="entry name" value="LD18367P"/>
    <property type="match status" value="1"/>
</dbReference>
<keyword evidence="3" id="KW-0012">Acyltransferase</keyword>
<keyword evidence="4" id="KW-1185">Reference proteome</keyword>
<organism evidence="3 4">
    <name type="scientific">Mariniflexile aquimaris</name>
    <dbReference type="NCBI Taxonomy" id="881009"/>
    <lineage>
        <taxon>Bacteria</taxon>
        <taxon>Pseudomonadati</taxon>
        <taxon>Bacteroidota</taxon>
        <taxon>Flavobacteriia</taxon>
        <taxon>Flavobacteriales</taxon>
        <taxon>Flavobacteriaceae</taxon>
        <taxon>Mariniflexile</taxon>
    </lineage>
</organism>
<evidence type="ECO:0000313" key="3">
    <source>
        <dbReference type="EMBL" id="MFD0837217.1"/>
    </source>
</evidence>
<dbReference type="RefSeq" id="WP_379943902.1">
    <property type="nucleotide sequence ID" value="NZ_JBHTIB010000017.1"/>
</dbReference>
<dbReference type="InterPro" id="IPR000182">
    <property type="entry name" value="GNAT_dom"/>
</dbReference>
<proteinExistence type="predicted"/>
<dbReference type="GO" id="GO:0016746">
    <property type="term" value="F:acyltransferase activity"/>
    <property type="evidence" value="ECO:0007669"/>
    <property type="project" value="UniProtKB-KW"/>
</dbReference>
<evidence type="ECO:0000256" key="1">
    <source>
        <dbReference type="ARBA" id="ARBA00022679"/>
    </source>
</evidence>
<comment type="caution">
    <text evidence="3">The sequence shown here is derived from an EMBL/GenBank/DDBJ whole genome shotgun (WGS) entry which is preliminary data.</text>
</comment>
<dbReference type="EMBL" id="JBHTIB010000017">
    <property type="protein sequence ID" value="MFD0837217.1"/>
    <property type="molecule type" value="Genomic_DNA"/>
</dbReference>
<sequence length="176" mass="20652">MNFRKGNKNDLEQLKELGVKSWTQFKDELTNDNWNELYKSLNSYETYNDLLEKSECIICENDAGEIIGMAFLIPKGNPTEIYDEKWCHLRFVSVSPEFRGKKIGGILTRMCIEIALKNNEQTMALHTSEIMKSARHIYEKIGFKILKEIKPRLGVRYWLYTLELNEIEEKPTHNTV</sequence>
<name>A0ABW3BYL5_9FLAO</name>
<gene>
    <name evidence="3" type="ORF">ACFQ0I_15670</name>
</gene>
<protein>
    <submittedName>
        <fullName evidence="3">GNAT family N-acetyltransferase</fullName>
        <ecNumber evidence="3">2.3.-.-</ecNumber>
    </submittedName>
</protein>
<dbReference type="InterPro" id="IPR016181">
    <property type="entry name" value="Acyl_CoA_acyltransferase"/>
</dbReference>
<dbReference type="CDD" id="cd04301">
    <property type="entry name" value="NAT_SF"/>
    <property type="match status" value="1"/>
</dbReference>
<evidence type="ECO:0000313" key="4">
    <source>
        <dbReference type="Proteomes" id="UP001597011"/>
    </source>
</evidence>
<accession>A0ABW3BYL5</accession>
<dbReference type="PANTHER" id="PTHR13947">
    <property type="entry name" value="GNAT FAMILY N-ACETYLTRANSFERASE"/>
    <property type="match status" value="1"/>
</dbReference>
<evidence type="ECO:0000259" key="2">
    <source>
        <dbReference type="PROSITE" id="PS51186"/>
    </source>
</evidence>
<keyword evidence="1 3" id="KW-0808">Transferase</keyword>
<dbReference type="EC" id="2.3.-.-" evidence="3"/>
<dbReference type="SUPFAM" id="SSF55729">
    <property type="entry name" value="Acyl-CoA N-acyltransferases (Nat)"/>
    <property type="match status" value="1"/>
</dbReference>
<reference evidence="4" key="1">
    <citation type="journal article" date="2019" name="Int. J. Syst. Evol. Microbiol.">
        <title>The Global Catalogue of Microorganisms (GCM) 10K type strain sequencing project: providing services to taxonomists for standard genome sequencing and annotation.</title>
        <authorList>
            <consortium name="The Broad Institute Genomics Platform"/>
            <consortium name="The Broad Institute Genome Sequencing Center for Infectious Disease"/>
            <person name="Wu L."/>
            <person name="Ma J."/>
        </authorList>
    </citation>
    <scope>NUCLEOTIDE SEQUENCE [LARGE SCALE GENOMIC DNA]</scope>
    <source>
        <strain evidence="4">CCUG 60529</strain>
    </source>
</reference>
<dbReference type="PROSITE" id="PS51186">
    <property type="entry name" value="GNAT"/>
    <property type="match status" value="1"/>
</dbReference>
<dbReference type="Gene3D" id="3.40.630.30">
    <property type="match status" value="1"/>
</dbReference>
<dbReference type="Proteomes" id="UP001597011">
    <property type="component" value="Unassembled WGS sequence"/>
</dbReference>